<dbReference type="Pfam" id="PF00149">
    <property type="entry name" value="Metallophos"/>
    <property type="match status" value="1"/>
</dbReference>
<evidence type="ECO:0000256" key="3">
    <source>
        <dbReference type="ARBA" id="ARBA00004286"/>
    </source>
</evidence>
<feature type="compositionally biased region" description="Basic residues" evidence="20">
    <location>
        <begin position="561"/>
        <end position="571"/>
    </location>
</feature>
<feature type="active site" description="Proton donor" evidence="17">
    <location>
        <position position="132"/>
    </location>
</feature>
<keyword evidence="14 16" id="KW-0539">Nucleus</keyword>
<organism evidence="22 23">
    <name type="scientific">Clytia hemisphaerica</name>
    <dbReference type="NCBI Taxonomy" id="252671"/>
    <lineage>
        <taxon>Eukaryota</taxon>
        <taxon>Metazoa</taxon>
        <taxon>Cnidaria</taxon>
        <taxon>Hydrozoa</taxon>
        <taxon>Hydroidolina</taxon>
        <taxon>Leptothecata</taxon>
        <taxon>Obeliida</taxon>
        <taxon>Clytiidae</taxon>
        <taxon>Clytia</taxon>
    </lineage>
</organism>
<keyword evidence="9 16" id="KW-0227">DNA damage</keyword>
<keyword evidence="19" id="KW-0175">Coiled coil</keyword>
<evidence type="ECO:0000256" key="2">
    <source>
        <dbReference type="ARBA" id="ARBA00004123"/>
    </source>
</evidence>
<dbReference type="NCBIfam" id="TIGR00583">
    <property type="entry name" value="mre11"/>
    <property type="match status" value="1"/>
</dbReference>
<evidence type="ECO:0000256" key="13">
    <source>
        <dbReference type="ARBA" id="ARBA00023211"/>
    </source>
</evidence>
<dbReference type="GO" id="GO:0035861">
    <property type="term" value="C:site of double-strand break"/>
    <property type="evidence" value="ECO:0007669"/>
    <property type="project" value="TreeGrafter"/>
</dbReference>
<dbReference type="GO" id="GO:0042138">
    <property type="term" value="P:meiotic DNA double-strand break formation"/>
    <property type="evidence" value="ECO:0007669"/>
    <property type="project" value="TreeGrafter"/>
</dbReference>
<dbReference type="GO" id="GO:0031573">
    <property type="term" value="P:mitotic intra-S DNA damage checkpoint signaling"/>
    <property type="evidence" value="ECO:0007669"/>
    <property type="project" value="TreeGrafter"/>
</dbReference>
<feature type="coiled-coil region" evidence="19">
    <location>
        <begin position="499"/>
        <end position="532"/>
    </location>
</feature>
<evidence type="ECO:0000256" key="19">
    <source>
        <dbReference type="SAM" id="Coils"/>
    </source>
</evidence>
<keyword evidence="5" id="KW-0158">Chromosome</keyword>
<dbReference type="InterPro" id="IPR041796">
    <property type="entry name" value="Mre11_N"/>
</dbReference>
<dbReference type="SUPFAM" id="SSF56300">
    <property type="entry name" value="Metallo-dependent phosphatases"/>
    <property type="match status" value="1"/>
</dbReference>
<protein>
    <recommendedName>
        <fullName evidence="16">Double-strand break repair protein</fullName>
    </recommendedName>
</protein>
<dbReference type="SMART" id="SM01347">
    <property type="entry name" value="Mre11_DNA_bind"/>
    <property type="match status" value="1"/>
</dbReference>
<feature type="compositionally biased region" description="Polar residues" evidence="20">
    <location>
        <begin position="668"/>
        <end position="681"/>
    </location>
</feature>
<dbReference type="GO" id="GO:0000723">
    <property type="term" value="P:telomere maintenance"/>
    <property type="evidence" value="ECO:0007669"/>
    <property type="project" value="TreeGrafter"/>
</dbReference>
<accession>A0A7M5XCI2</accession>
<evidence type="ECO:0000256" key="18">
    <source>
        <dbReference type="RuleBase" id="RU003447"/>
    </source>
</evidence>
<keyword evidence="8 16" id="KW-0255">Endonuclease</keyword>
<dbReference type="InterPro" id="IPR029052">
    <property type="entry name" value="Metallo-depent_PP-like"/>
</dbReference>
<dbReference type="GO" id="GO:0030145">
    <property type="term" value="F:manganese ion binding"/>
    <property type="evidence" value="ECO:0007669"/>
    <property type="project" value="UniProtKB-UniRule"/>
</dbReference>
<evidence type="ECO:0000256" key="15">
    <source>
        <dbReference type="ARBA" id="ARBA00023254"/>
    </source>
</evidence>
<dbReference type="GO" id="GO:0006303">
    <property type="term" value="P:double-strand break repair via nonhomologous end joining"/>
    <property type="evidence" value="ECO:0007669"/>
    <property type="project" value="TreeGrafter"/>
</dbReference>
<dbReference type="InterPro" id="IPR003701">
    <property type="entry name" value="Mre11"/>
</dbReference>
<evidence type="ECO:0000256" key="6">
    <source>
        <dbReference type="ARBA" id="ARBA00022722"/>
    </source>
</evidence>
<dbReference type="InterPro" id="IPR004843">
    <property type="entry name" value="Calcineurin-like_PHP"/>
</dbReference>
<feature type="region of interest" description="Disordered" evidence="20">
    <location>
        <begin position="547"/>
        <end position="607"/>
    </location>
</feature>
<dbReference type="GeneID" id="136817073"/>
<dbReference type="FunFam" id="3.60.21.10:FF:000011">
    <property type="entry name" value="Double-strand break repair protein"/>
    <property type="match status" value="1"/>
</dbReference>
<feature type="compositionally biased region" description="Basic and acidic residues" evidence="20">
    <location>
        <begin position="598"/>
        <end position="607"/>
    </location>
</feature>
<dbReference type="GO" id="GO:0000014">
    <property type="term" value="F:single-stranded DNA endodeoxyribonuclease activity"/>
    <property type="evidence" value="ECO:0007669"/>
    <property type="project" value="TreeGrafter"/>
</dbReference>
<name>A0A7M5XCI2_9CNID</name>
<evidence type="ECO:0000256" key="17">
    <source>
        <dbReference type="PIRSR" id="PIRSR000882-1"/>
    </source>
</evidence>
<dbReference type="GO" id="GO:0030870">
    <property type="term" value="C:Mre11 complex"/>
    <property type="evidence" value="ECO:0007669"/>
    <property type="project" value="UniProtKB-UniRule"/>
</dbReference>
<dbReference type="GO" id="GO:0097552">
    <property type="term" value="P:mitochondrial double-strand break repair via homologous recombination"/>
    <property type="evidence" value="ECO:0007669"/>
    <property type="project" value="TreeGrafter"/>
</dbReference>
<evidence type="ECO:0000256" key="14">
    <source>
        <dbReference type="ARBA" id="ARBA00023242"/>
    </source>
</evidence>
<comment type="subcellular location">
    <subcellularLocation>
        <location evidence="3">Chromosome</location>
    </subcellularLocation>
    <subcellularLocation>
        <location evidence="2 16">Nucleus</location>
    </subcellularLocation>
</comment>
<dbReference type="Proteomes" id="UP000594262">
    <property type="component" value="Unplaced"/>
</dbReference>
<dbReference type="FunFam" id="3.30.110.110:FF:000004">
    <property type="entry name" value="Double-strand break repair protein"/>
    <property type="match status" value="1"/>
</dbReference>
<feature type="domain" description="Mre11 DNA-binding" evidence="21">
    <location>
        <begin position="298"/>
        <end position="464"/>
    </location>
</feature>
<dbReference type="GO" id="GO:0008296">
    <property type="term" value="F:3'-5'-DNA exonuclease activity"/>
    <property type="evidence" value="ECO:0007669"/>
    <property type="project" value="InterPro"/>
</dbReference>
<evidence type="ECO:0000256" key="11">
    <source>
        <dbReference type="ARBA" id="ARBA00022839"/>
    </source>
</evidence>
<keyword evidence="10 16" id="KW-0378">Hydrolase</keyword>
<keyword evidence="12 16" id="KW-0234">DNA repair</keyword>
<reference evidence="22" key="1">
    <citation type="submission" date="2021-01" db="UniProtKB">
        <authorList>
            <consortium name="EnsemblMetazoa"/>
        </authorList>
    </citation>
    <scope>IDENTIFICATION</scope>
</reference>
<evidence type="ECO:0000256" key="4">
    <source>
        <dbReference type="ARBA" id="ARBA00009028"/>
    </source>
</evidence>
<dbReference type="GO" id="GO:0000724">
    <property type="term" value="P:double-strand break repair via homologous recombination"/>
    <property type="evidence" value="ECO:0007669"/>
    <property type="project" value="TreeGrafter"/>
</dbReference>
<dbReference type="AlphaFoldDB" id="A0A7M5XCI2"/>
<dbReference type="PANTHER" id="PTHR10139:SF1">
    <property type="entry name" value="DOUBLE-STRAND BREAK REPAIR PROTEIN MRE11"/>
    <property type="match status" value="1"/>
</dbReference>
<feature type="compositionally biased region" description="Acidic residues" evidence="20">
    <location>
        <begin position="657"/>
        <end position="667"/>
    </location>
</feature>
<dbReference type="PANTHER" id="PTHR10139">
    <property type="entry name" value="DOUBLE-STRAND BREAK REPAIR PROTEIN MRE11"/>
    <property type="match status" value="1"/>
</dbReference>
<evidence type="ECO:0000313" key="22">
    <source>
        <dbReference type="EnsemblMetazoa" id="CLYHEMP020006.1"/>
    </source>
</evidence>
<dbReference type="GO" id="GO:0007095">
    <property type="term" value="P:mitotic G2 DNA damage checkpoint signaling"/>
    <property type="evidence" value="ECO:0007669"/>
    <property type="project" value="TreeGrafter"/>
</dbReference>
<comment type="function">
    <text evidence="16">Core component of the MRN complex, which plays a central role in double-strand break (DSB) repair, DNA recombination, maintenance of telomere integrity and meiosis. The MRN complex is involved in the repair of DNA double-strand breaks (DSBs) via homologous recombination (HR), an error-free mechanism which primarily occurs during S and G2 phases. The complex (1) mediates the end resection of damaged DNA, which generates proper single-stranded DNA, a key initial steps in HR, and is (2) required for the recruitment of other repair factors and efficient activation of ATM and ATR upon DNA damage. Within the MRN complex, MRE11 possesses both single-strand endonuclease activity and double-strand-specific 3'-5' exonuclease activity. MRE11 first endonucleolytically cleaves the 5' strand at DNA DSB ends to prevent non-homologous end joining (NHEJ) and licence HR. It then generates a single-stranded DNA gap via 3' to 5' exonucleolytic degradation, which is required for single-strand invasion and recombination.</text>
</comment>
<keyword evidence="23" id="KW-1185">Reference proteome</keyword>
<dbReference type="OrthoDB" id="30417at2759"/>
<dbReference type="InterPro" id="IPR038487">
    <property type="entry name" value="Mre11_capping_dom"/>
</dbReference>
<evidence type="ECO:0000256" key="16">
    <source>
        <dbReference type="PIRNR" id="PIRNR000882"/>
    </source>
</evidence>
<evidence type="ECO:0000259" key="21">
    <source>
        <dbReference type="SMART" id="SM01347"/>
    </source>
</evidence>
<sequence>MATEVDGESVDESNVLKILLATDCHIGYAEKDPIRQNDSFVSFEEILQLAQKEKVDMILLGGDLFHENKPSRHTIHRTLSLLRKYCLGDKDCLLEFMSDAEVNFAHCDFKHANYLDPNLNVAYPLFSVHGNHDDPTGEGSLSAIDILSAAGVLNHFGKAENCDKIDMTPVLLKKGDTKLALYGLGSMRDERLYKTFCLKNVHMLRPREEPDSWFNIFVIHQNRAKHGPKNHIPESFLDEFLDLVVWGHEHECLITPVASESGKNFFVTQPGSSIATSLSEGESEQKKVGLLEISGKQFRIKEIELKTVRQFYIEHVVLSDTSLNSHEDEKVYNYLTEKIEQLITRAGNNRSGHEKQPELPLIRIKVEYSGGYEIINPHRFGQQFVGRVANSKDLLLFYKKKTYSATSRTKDETDGVGRGQEMTYSQASGIKMEDLINEYLTSDSNIGNLSILSERKLSKALNEFVLKDEKDAIPELVKYQLRKTQTELKRRNLVEEEKIDAEISVIKENEENMDEEQENEEIEKVLRESSMNKTNRVSNKDAFDEFDLDEEDDDIPSTKTTRGRGRGRGRGKTTSTRGTRGGRGRGSRGGRGGAKGSRKADKEELDITQKTIQSSFMSTATGRSKKNVVDLSMYDDDDIPSTKSFRSQRSKKVDYTYLDDDEDDQENPFDQINQPSKRARR</sequence>
<keyword evidence="11 16" id="KW-0269">Exonuclease</keyword>
<feature type="region of interest" description="Disordered" evidence="20">
    <location>
        <begin position="632"/>
        <end position="681"/>
    </location>
</feature>
<dbReference type="CDD" id="cd00840">
    <property type="entry name" value="MPP_Mre11_N"/>
    <property type="match status" value="1"/>
</dbReference>
<dbReference type="Gene3D" id="3.60.21.10">
    <property type="match status" value="1"/>
</dbReference>
<evidence type="ECO:0000256" key="1">
    <source>
        <dbReference type="ARBA" id="ARBA00001936"/>
    </source>
</evidence>
<dbReference type="RefSeq" id="XP_066929517.1">
    <property type="nucleotide sequence ID" value="XM_067073416.1"/>
</dbReference>
<dbReference type="PIRSF" id="PIRSF000882">
    <property type="entry name" value="DSB_repair_MRE11"/>
    <property type="match status" value="1"/>
</dbReference>
<evidence type="ECO:0000256" key="10">
    <source>
        <dbReference type="ARBA" id="ARBA00022801"/>
    </source>
</evidence>
<evidence type="ECO:0000256" key="7">
    <source>
        <dbReference type="ARBA" id="ARBA00022723"/>
    </source>
</evidence>
<comment type="similarity">
    <text evidence="4 16 18">Belongs to the MRE11/RAD32 family.</text>
</comment>
<proteinExistence type="inferred from homology"/>
<evidence type="ECO:0000256" key="8">
    <source>
        <dbReference type="ARBA" id="ARBA00022759"/>
    </source>
</evidence>
<dbReference type="Pfam" id="PF04152">
    <property type="entry name" value="Mre11_DNA_bind"/>
    <property type="match status" value="1"/>
</dbReference>
<evidence type="ECO:0000256" key="5">
    <source>
        <dbReference type="ARBA" id="ARBA00022454"/>
    </source>
</evidence>
<keyword evidence="7" id="KW-0479">Metal-binding</keyword>
<comment type="cofactor">
    <cofactor evidence="1 16">
        <name>Mn(2+)</name>
        <dbReference type="ChEBI" id="CHEBI:29035"/>
    </cofactor>
</comment>
<evidence type="ECO:0000256" key="9">
    <source>
        <dbReference type="ARBA" id="ARBA00022763"/>
    </source>
</evidence>
<dbReference type="EnsemblMetazoa" id="CLYHEMT020006.1">
    <property type="protein sequence ID" value="CLYHEMP020006.1"/>
    <property type="gene ID" value="CLYHEMG020006"/>
</dbReference>
<evidence type="ECO:0000256" key="12">
    <source>
        <dbReference type="ARBA" id="ARBA00023204"/>
    </source>
</evidence>
<dbReference type="InterPro" id="IPR007281">
    <property type="entry name" value="Mre11_DNA-bd"/>
</dbReference>
<keyword evidence="13 16" id="KW-0464">Manganese</keyword>
<keyword evidence="15 16" id="KW-0469">Meiosis</keyword>
<evidence type="ECO:0000256" key="20">
    <source>
        <dbReference type="SAM" id="MobiDB-lite"/>
    </source>
</evidence>
<keyword evidence="6 16" id="KW-0540">Nuclease</keyword>
<dbReference type="Gene3D" id="3.30.110.110">
    <property type="entry name" value="Mre11, capping domain"/>
    <property type="match status" value="1"/>
</dbReference>
<evidence type="ECO:0000313" key="23">
    <source>
        <dbReference type="Proteomes" id="UP000594262"/>
    </source>
</evidence>